<evidence type="ECO:0000256" key="2">
    <source>
        <dbReference type="ARBA" id="ARBA00022600"/>
    </source>
</evidence>
<comment type="caution">
    <text evidence="12">The sequence shown here is derived from an EMBL/GenBank/DDBJ whole genome shotgun (WGS) entry which is preliminary data.</text>
</comment>
<dbReference type="GO" id="GO:0005978">
    <property type="term" value="P:glycogen biosynthetic process"/>
    <property type="evidence" value="ECO:0007669"/>
    <property type="project" value="UniProtKB-UniRule"/>
</dbReference>
<keyword evidence="6 9" id="KW-0067">ATP-binding</keyword>
<evidence type="ECO:0000256" key="5">
    <source>
        <dbReference type="ARBA" id="ARBA00022741"/>
    </source>
</evidence>
<feature type="binding site" evidence="9">
    <location>
        <position position="103"/>
    </location>
    <ligand>
        <name>alpha-D-glucose 1-phosphate</name>
        <dbReference type="ChEBI" id="CHEBI:58601"/>
    </ligand>
</feature>
<evidence type="ECO:0000256" key="4">
    <source>
        <dbReference type="ARBA" id="ARBA00022695"/>
    </source>
</evidence>
<evidence type="ECO:0000256" key="1">
    <source>
        <dbReference type="ARBA" id="ARBA00010443"/>
    </source>
</evidence>
<feature type="binding site" evidence="9">
    <location>
        <position position="194"/>
    </location>
    <ligand>
        <name>alpha-D-glucose 1-phosphate</name>
        <dbReference type="ChEBI" id="CHEBI:58601"/>
    </ligand>
</feature>
<dbReference type="Pfam" id="PF00483">
    <property type="entry name" value="NTP_transferase"/>
    <property type="match status" value="1"/>
</dbReference>
<reference evidence="12 13" key="1">
    <citation type="submission" date="2017-10" db="EMBL/GenBank/DDBJ databases">
        <title>Resolving the taxonomy of Roseburia spp., Eubacterium rectale and Agathobacter spp. through phylogenomic analysis.</title>
        <authorList>
            <person name="Sheridan P.O."/>
            <person name="Walker A.W."/>
            <person name="Duncan S.H."/>
            <person name="Scott K.P."/>
            <person name="Toole P.W.O."/>
            <person name="Luis P."/>
            <person name="Flint H.J."/>
        </authorList>
    </citation>
    <scope>NUCLEOTIDE SEQUENCE [LARGE SCALE GENOMIC DNA]</scope>
    <source>
        <strain evidence="12 13">JK626</strain>
    </source>
</reference>
<feature type="domain" description="Glucose-1-phosphate adenylyltransferase/Bifunctional protein GlmU-like C-terminal hexapeptide" evidence="11">
    <location>
        <begin position="292"/>
        <end position="366"/>
    </location>
</feature>
<evidence type="ECO:0000256" key="6">
    <source>
        <dbReference type="ARBA" id="ARBA00022840"/>
    </source>
</evidence>
<dbReference type="CDD" id="cd02508">
    <property type="entry name" value="ADP_Glucose_PP"/>
    <property type="match status" value="1"/>
</dbReference>
<feature type="site" description="Could play a key role in the communication between the regulatory and the substrate sites" evidence="9">
    <location>
        <position position="102"/>
    </location>
</feature>
<dbReference type="PROSITE" id="PS00809">
    <property type="entry name" value="ADP_GLC_PYROPHOSPH_2"/>
    <property type="match status" value="1"/>
</dbReference>
<comment type="similarity">
    <text evidence="1 9">Belongs to the bacterial/plant glucose-1-phosphate adenylyltransferase family.</text>
</comment>
<evidence type="ECO:0000259" key="10">
    <source>
        <dbReference type="Pfam" id="PF00483"/>
    </source>
</evidence>
<dbReference type="CDD" id="cd04651">
    <property type="entry name" value="LbH_G1P_AT_C"/>
    <property type="match status" value="1"/>
</dbReference>
<feature type="domain" description="Nucleotidyl transferase" evidence="10">
    <location>
        <begin position="11"/>
        <end position="260"/>
    </location>
</feature>
<dbReference type="PROSITE" id="PS00810">
    <property type="entry name" value="ADP_GLC_PYROPHOSPH_3"/>
    <property type="match status" value="1"/>
</dbReference>
<keyword evidence="3 9" id="KW-0808">Transferase</keyword>
<dbReference type="NCBIfam" id="NF003670">
    <property type="entry name" value="PRK05293.1"/>
    <property type="match status" value="1"/>
</dbReference>
<dbReference type="EC" id="2.7.7.27" evidence="9"/>
<dbReference type="GO" id="GO:0008878">
    <property type="term" value="F:glucose-1-phosphate adenylyltransferase activity"/>
    <property type="evidence" value="ECO:0007669"/>
    <property type="project" value="UniProtKB-UniRule"/>
</dbReference>
<dbReference type="Gene3D" id="3.90.550.10">
    <property type="entry name" value="Spore Coat Polysaccharide Biosynthesis Protein SpsA, Chain A"/>
    <property type="match status" value="1"/>
</dbReference>
<dbReference type="AlphaFoldDB" id="A0A2G3DSI0"/>
<comment type="catalytic activity">
    <reaction evidence="9">
        <text>alpha-D-glucose 1-phosphate + ATP + H(+) = ADP-alpha-D-glucose + diphosphate</text>
        <dbReference type="Rhea" id="RHEA:12120"/>
        <dbReference type="ChEBI" id="CHEBI:15378"/>
        <dbReference type="ChEBI" id="CHEBI:30616"/>
        <dbReference type="ChEBI" id="CHEBI:33019"/>
        <dbReference type="ChEBI" id="CHEBI:57498"/>
        <dbReference type="ChEBI" id="CHEBI:58601"/>
        <dbReference type="EC" id="2.7.7.27"/>
    </reaction>
</comment>
<feature type="binding site" evidence="9">
    <location>
        <position position="168"/>
    </location>
    <ligand>
        <name>alpha-D-glucose 1-phosphate</name>
        <dbReference type="ChEBI" id="CHEBI:58601"/>
    </ligand>
</feature>
<dbReference type="PROSITE" id="PS00808">
    <property type="entry name" value="ADP_GLC_PYROPHOSPH_1"/>
    <property type="match status" value="1"/>
</dbReference>
<dbReference type="InterPro" id="IPR005836">
    <property type="entry name" value="ADP_Glu_pyroP_CS"/>
</dbReference>
<accession>A0A2G3DSI0</accession>
<keyword evidence="4 9" id="KW-0548">Nucleotidyltransferase</keyword>
<evidence type="ECO:0000259" key="11">
    <source>
        <dbReference type="Pfam" id="PF24894"/>
    </source>
</evidence>
<dbReference type="InterPro" id="IPR005835">
    <property type="entry name" value="NTP_transferase_dom"/>
</dbReference>
<sequence length="427" mass="46634">MIGMIRKEMIAMLLAGGQGSRLGVLTSDVAKPAVSFGGKYRIIDFPLSNCINSGIDTVGVLTQYQPLVLNSHIGIGIPWDLDRNNGGVTVLPPYEKSDTSEWYSGTANAIFQNIKYMENYNPEYVLILSGDHIYKMDYEAMLDFHKAKGADVTIAVIPVPIEEASRFGVVITDDEKRISEFEEKPPQPRSNLASMGIYIFSWKALKESLLALKDQSNCDFGKHVLPYLHEKGSPMYAYEFNSYWKDVGTLGSYWEANMELIDLIPEFNLYEEFWKIYTNQNIIEPQFVASSAVVEKAIIGAGAQIYGEVYNSVLGAGVVIEEGTVIRDSIIMEGVTIGKNCVIDKSIIAENTVVGEGTGIGQGEEAPSKLNSSIYGFGLAVIGENSTIPAHVTIGKNTAIKGETSDADYPDGQLASGGYIIKAGDRL</sequence>
<keyword evidence="7 9" id="KW-0320">Glycogen biosynthesis</keyword>
<feature type="binding site" evidence="9">
    <location>
        <begin position="183"/>
        <end position="184"/>
    </location>
    <ligand>
        <name>alpha-D-glucose 1-phosphate</name>
        <dbReference type="ChEBI" id="CHEBI:58601"/>
    </ligand>
</feature>
<dbReference type="InterPro" id="IPR011831">
    <property type="entry name" value="ADP-Glc_PPase"/>
</dbReference>
<feature type="site" description="Could play a key role in the communication between the regulatory and the substrate sites" evidence="9">
    <location>
        <position position="63"/>
    </location>
</feature>
<keyword evidence="8 9" id="KW-0119">Carbohydrate metabolism</keyword>
<evidence type="ECO:0000313" key="12">
    <source>
        <dbReference type="EMBL" id="PHU33986.1"/>
    </source>
</evidence>
<dbReference type="NCBIfam" id="TIGR02091">
    <property type="entry name" value="glgC"/>
    <property type="match status" value="1"/>
</dbReference>
<dbReference type="HAMAP" id="MF_00624">
    <property type="entry name" value="GlgC"/>
    <property type="match status" value="1"/>
</dbReference>
<dbReference type="PANTHER" id="PTHR43523:SF2">
    <property type="entry name" value="GLUCOSE-1-PHOSPHATE ADENYLYLTRANSFERASE"/>
    <property type="match status" value="1"/>
</dbReference>
<name>A0A2G3DSI0_9FIRM</name>
<evidence type="ECO:0000256" key="8">
    <source>
        <dbReference type="ARBA" id="ARBA00023277"/>
    </source>
</evidence>
<dbReference type="PANTHER" id="PTHR43523">
    <property type="entry name" value="GLUCOSE-1-PHOSPHATE ADENYLYLTRANSFERASE-RELATED"/>
    <property type="match status" value="1"/>
</dbReference>
<gene>
    <name evidence="9" type="primary">glgC</name>
    <name evidence="12" type="ORF">CSX01_12665</name>
</gene>
<organism evidence="12 13">
    <name type="scientific">Pseudobutyrivibrio ruminis</name>
    <dbReference type="NCBI Taxonomy" id="46206"/>
    <lineage>
        <taxon>Bacteria</taxon>
        <taxon>Bacillati</taxon>
        <taxon>Bacillota</taxon>
        <taxon>Clostridia</taxon>
        <taxon>Lachnospirales</taxon>
        <taxon>Lachnospiraceae</taxon>
        <taxon>Pseudobutyrivibrio</taxon>
    </lineage>
</organism>
<evidence type="ECO:0000256" key="3">
    <source>
        <dbReference type="ARBA" id="ARBA00022679"/>
    </source>
</evidence>
<dbReference type="InterPro" id="IPR023049">
    <property type="entry name" value="GlgC_bac"/>
</dbReference>
<dbReference type="GO" id="GO:0005524">
    <property type="term" value="F:ATP binding"/>
    <property type="evidence" value="ECO:0007669"/>
    <property type="project" value="UniProtKB-KW"/>
</dbReference>
<protein>
    <recommendedName>
        <fullName evidence="9">Glucose-1-phosphate adenylyltransferase</fullName>
        <ecNumber evidence="9">2.7.7.27</ecNumber>
    </recommendedName>
    <alternativeName>
        <fullName evidence="9">ADP-glucose pyrophosphorylase</fullName>
        <shortName evidence="9">ADPGlc PPase</shortName>
    </alternativeName>
    <alternativeName>
        <fullName evidence="9">ADP-glucose synthase</fullName>
    </alternativeName>
</protein>
<dbReference type="EMBL" id="PDYF01000045">
    <property type="protein sequence ID" value="PHU33986.1"/>
    <property type="molecule type" value="Genomic_DNA"/>
</dbReference>
<comment type="function">
    <text evidence="9">Involved in the biosynthesis of ADP-glucose, a building block required for the elongation reactions to produce glycogen. Catalyzes the reaction between ATP and alpha-D-glucose 1-phosphate (G1P) to produce pyrophosphate and ADP-Glc.</text>
</comment>
<dbReference type="InterPro" id="IPR029044">
    <property type="entry name" value="Nucleotide-diphossugar_trans"/>
</dbReference>
<comment type="subunit">
    <text evidence="9">Homotetramer.</text>
</comment>
<comment type="pathway">
    <text evidence="9">Glycan biosynthesis; glycogen biosynthesis.</text>
</comment>
<dbReference type="Proteomes" id="UP000225889">
    <property type="component" value="Unassembled WGS sequence"/>
</dbReference>
<dbReference type="InterPro" id="IPR011004">
    <property type="entry name" value="Trimer_LpxA-like_sf"/>
</dbReference>
<dbReference type="InterPro" id="IPR056818">
    <property type="entry name" value="GlmU/GlgC-like_hexapep"/>
</dbReference>
<dbReference type="Gene3D" id="2.160.10.10">
    <property type="entry name" value="Hexapeptide repeat proteins"/>
    <property type="match status" value="1"/>
</dbReference>
<dbReference type="SUPFAM" id="SSF53448">
    <property type="entry name" value="Nucleotide-diphospho-sugar transferases"/>
    <property type="match status" value="1"/>
</dbReference>
<evidence type="ECO:0000256" key="7">
    <source>
        <dbReference type="ARBA" id="ARBA00023056"/>
    </source>
</evidence>
<dbReference type="Pfam" id="PF24894">
    <property type="entry name" value="Hexapep_GlmU"/>
    <property type="match status" value="1"/>
</dbReference>
<reference evidence="12 13" key="2">
    <citation type="submission" date="2017-10" db="EMBL/GenBank/DDBJ databases">
        <authorList>
            <person name="Banno H."/>
            <person name="Chua N.-H."/>
        </authorList>
    </citation>
    <scope>NUCLEOTIDE SEQUENCE [LARGE SCALE GENOMIC DNA]</scope>
    <source>
        <strain evidence="12 13">JK626</strain>
    </source>
</reference>
<evidence type="ECO:0000313" key="13">
    <source>
        <dbReference type="Proteomes" id="UP000225889"/>
    </source>
</evidence>
<dbReference type="SUPFAM" id="SSF51161">
    <property type="entry name" value="Trimeric LpxA-like enzymes"/>
    <property type="match status" value="1"/>
</dbReference>
<keyword evidence="2 9" id="KW-0321">Glycogen metabolism</keyword>
<keyword evidence="5 9" id="KW-0547">Nucleotide-binding</keyword>
<proteinExistence type="inferred from homology"/>
<evidence type="ECO:0000256" key="9">
    <source>
        <dbReference type="HAMAP-Rule" id="MF_00624"/>
    </source>
</evidence>
<dbReference type="UniPathway" id="UPA00164"/>